<proteinExistence type="predicted"/>
<evidence type="ECO:0000313" key="1">
    <source>
        <dbReference type="EMBL" id="SIS38882.1"/>
    </source>
</evidence>
<sequence>MLRKTLLLSTVLMLFTHCKKEDTIKKTVVQDSIKPQNAVVTIQKVQDNSQIETVKTFLKWYKENEDKIYSFNSIKGGILTETDPPANYYVDFDEVNKEIKFLESSDVFSQKFLSAYKARYVDGNEYFKQNPANDGPPFGFDYDYFFMTQDDYQSDLKNIDTIQFKIKPINEQSCNVEFHLKNCGMTYRYTLTKSDKWRIESIKNIS</sequence>
<name>A0A1N7IP80_9FLAO</name>
<evidence type="ECO:0000313" key="2">
    <source>
        <dbReference type="Proteomes" id="UP000186106"/>
    </source>
</evidence>
<dbReference type="EMBL" id="FTNZ01000006">
    <property type="protein sequence ID" value="SIS38882.1"/>
    <property type="molecule type" value="Genomic_DNA"/>
</dbReference>
<dbReference type="STRING" id="112234.SAMN05421768_106169"/>
<organism evidence="1 2">
    <name type="scientific">Chryseobacterium joostei</name>
    <dbReference type="NCBI Taxonomy" id="112234"/>
    <lineage>
        <taxon>Bacteria</taxon>
        <taxon>Pseudomonadati</taxon>
        <taxon>Bacteroidota</taxon>
        <taxon>Flavobacteriia</taxon>
        <taxon>Flavobacteriales</taxon>
        <taxon>Weeksellaceae</taxon>
        <taxon>Chryseobacterium group</taxon>
        <taxon>Chryseobacterium</taxon>
    </lineage>
</organism>
<gene>
    <name evidence="1" type="ORF">SAMN05421768_106169</name>
</gene>
<dbReference type="RefSeq" id="WP_123867245.1">
    <property type="nucleotide sequence ID" value="NZ_CP033926.1"/>
</dbReference>
<dbReference type="AlphaFoldDB" id="A0A1N7IP80"/>
<accession>A0A1N7IP80</accession>
<protein>
    <recommendedName>
        <fullName evidence="3">DUF3828 domain-containing protein</fullName>
    </recommendedName>
</protein>
<evidence type="ECO:0008006" key="3">
    <source>
        <dbReference type="Google" id="ProtNLM"/>
    </source>
</evidence>
<reference evidence="1 2" key="1">
    <citation type="submission" date="2017-01" db="EMBL/GenBank/DDBJ databases">
        <authorList>
            <person name="Mah S.A."/>
            <person name="Swanson W.J."/>
            <person name="Moy G.W."/>
            <person name="Vacquier V.D."/>
        </authorList>
    </citation>
    <scope>NUCLEOTIDE SEQUENCE [LARGE SCALE GENOMIC DNA]</scope>
    <source>
        <strain evidence="1 2">DSM 16927</strain>
    </source>
</reference>
<dbReference type="Proteomes" id="UP000186106">
    <property type="component" value="Unassembled WGS sequence"/>
</dbReference>
<dbReference type="OrthoDB" id="648623at2"/>